<evidence type="ECO:0000256" key="2">
    <source>
        <dbReference type="SAM" id="Phobius"/>
    </source>
</evidence>
<keyword evidence="2" id="KW-1133">Transmembrane helix</keyword>
<protein>
    <submittedName>
        <fullName evidence="3">Uncharacterized membrane protein HdeD, DUF308 family</fullName>
    </submittedName>
</protein>
<dbReference type="InterPro" id="IPR005325">
    <property type="entry name" value="DUF308_memb"/>
</dbReference>
<dbReference type="STRING" id="910347.SAMN05421773_103357"/>
<dbReference type="PANTHER" id="PTHR34989:SF1">
    <property type="entry name" value="PROTEIN HDED"/>
    <property type="match status" value="1"/>
</dbReference>
<dbReference type="RefSeq" id="WP_093838161.1">
    <property type="nucleotide sequence ID" value="NZ_FOLM01000003.1"/>
</dbReference>
<gene>
    <name evidence="3" type="ORF">SAMN05421773_103357</name>
</gene>
<dbReference type="PANTHER" id="PTHR34989">
    <property type="entry name" value="PROTEIN HDED"/>
    <property type="match status" value="1"/>
</dbReference>
<feature type="transmembrane region" description="Helical" evidence="2">
    <location>
        <begin position="120"/>
        <end position="140"/>
    </location>
</feature>
<organism evidence="3 4">
    <name type="scientific">Streptomyces aidingensis</name>
    <dbReference type="NCBI Taxonomy" id="910347"/>
    <lineage>
        <taxon>Bacteria</taxon>
        <taxon>Bacillati</taxon>
        <taxon>Actinomycetota</taxon>
        <taxon>Actinomycetes</taxon>
        <taxon>Kitasatosporales</taxon>
        <taxon>Streptomycetaceae</taxon>
        <taxon>Streptomyces</taxon>
    </lineage>
</organism>
<evidence type="ECO:0000256" key="1">
    <source>
        <dbReference type="SAM" id="MobiDB-lite"/>
    </source>
</evidence>
<dbReference type="EMBL" id="FOLM01000003">
    <property type="protein sequence ID" value="SFC46031.1"/>
    <property type="molecule type" value="Genomic_DNA"/>
</dbReference>
<proteinExistence type="predicted"/>
<keyword evidence="2" id="KW-0472">Membrane</keyword>
<dbReference type="Pfam" id="PF03729">
    <property type="entry name" value="DUF308"/>
    <property type="match status" value="1"/>
</dbReference>
<dbReference type="AlphaFoldDB" id="A0A1I1JD06"/>
<dbReference type="InterPro" id="IPR052712">
    <property type="entry name" value="Acid_resist_chaperone_HdeD"/>
</dbReference>
<reference evidence="3 4" key="1">
    <citation type="submission" date="2016-10" db="EMBL/GenBank/DDBJ databases">
        <authorList>
            <person name="de Groot N.N."/>
        </authorList>
    </citation>
    <scope>NUCLEOTIDE SEQUENCE [LARGE SCALE GENOMIC DNA]</scope>
    <source>
        <strain evidence="3 4">CGMCC 4.5739</strain>
    </source>
</reference>
<accession>A0A1I1JD06</accession>
<feature type="transmembrane region" description="Helical" evidence="2">
    <location>
        <begin position="177"/>
        <end position="197"/>
    </location>
</feature>
<feature type="transmembrane region" description="Helical" evidence="2">
    <location>
        <begin position="94"/>
        <end position="114"/>
    </location>
</feature>
<evidence type="ECO:0000313" key="4">
    <source>
        <dbReference type="Proteomes" id="UP000199207"/>
    </source>
</evidence>
<feature type="compositionally biased region" description="Low complexity" evidence="1">
    <location>
        <begin position="1"/>
        <end position="30"/>
    </location>
</feature>
<feature type="transmembrane region" description="Helical" evidence="2">
    <location>
        <begin position="152"/>
        <end position="171"/>
    </location>
</feature>
<sequence>MSRSSPDTPNTPNTPGRPGSSGGPAAPGRSAADRVSRGLSWLVVLGSLLVLAGLVGLVYVGVATLTSVLLFGWLLLFGGVVALAHALASRHSRYVWLGLIVGALNIAAGLILILHPDVSAAGLTLFAGLLFLSGGVFRLFGGLVVRGSEMIWSLVQGAFGILLGILVLAEWPESTRYVLGTFFSLALLFDGLGLIATGMGGRQLVRMVAPGESGPAGRAGDGGNT</sequence>
<dbReference type="Proteomes" id="UP000199207">
    <property type="component" value="Unassembled WGS sequence"/>
</dbReference>
<dbReference type="OrthoDB" id="4333776at2"/>
<dbReference type="GO" id="GO:0005886">
    <property type="term" value="C:plasma membrane"/>
    <property type="evidence" value="ECO:0007669"/>
    <property type="project" value="TreeGrafter"/>
</dbReference>
<feature type="transmembrane region" description="Helical" evidence="2">
    <location>
        <begin position="39"/>
        <end position="62"/>
    </location>
</feature>
<name>A0A1I1JD06_9ACTN</name>
<keyword evidence="2" id="KW-0812">Transmembrane</keyword>
<keyword evidence="4" id="KW-1185">Reference proteome</keyword>
<evidence type="ECO:0000313" key="3">
    <source>
        <dbReference type="EMBL" id="SFC46031.1"/>
    </source>
</evidence>
<feature type="region of interest" description="Disordered" evidence="1">
    <location>
        <begin position="1"/>
        <end position="31"/>
    </location>
</feature>
<feature type="transmembrane region" description="Helical" evidence="2">
    <location>
        <begin position="68"/>
        <end position="87"/>
    </location>
</feature>